<protein>
    <submittedName>
        <fullName evidence="7">Pentatricopeptide repeat-containing protein, chloroplastic</fullName>
    </submittedName>
</protein>
<feature type="compositionally biased region" description="Basic residues" evidence="2">
    <location>
        <begin position="440"/>
        <end position="454"/>
    </location>
</feature>
<proteinExistence type="predicted"/>
<dbReference type="Proteomes" id="UP001152797">
    <property type="component" value="Unassembled WGS sequence"/>
</dbReference>
<dbReference type="InterPro" id="IPR036869">
    <property type="entry name" value="J_dom_sf"/>
</dbReference>
<evidence type="ECO:0000313" key="7">
    <source>
        <dbReference type="EMBL" id="CAL4796145.1"/>
    </source>
</evidence>
<evidence type="ECO:0000256" key="2">
    <source>
        <dbReference type="SAM" id="MobiDB-lite"/>
    </source>
</evidence>
<organism evidence="5">
    <name type="scientific">Cladocopium goreaui</name>
    <dbReference type="NCBI Taxonomy" id="2562237"/>
    <lineage>
        <taxon>Eukaryota</taxon>
        <taxon>Sar</taxon>
        <taxon>Alveolata</taxon>
        <taxon>Dinophyceae</taxon>
        <taxon>Suessiales</taxon>
        <taxon>Symbiodiniaceae</taxon>
        <taxon>Cladocopium</taxon>
    </lineage>
</organism>
<comment type="caution">
    <text evidence="5">The sequence shown here is derived from an EMBL/GenBank/DDBJ whole genome shotgun (WGS) entry which is preliminary data.</text>
</comment>
<dbReference type="EMBL" id="CAMXCT030004401">
    <property type="protein sequence ID" value="CAL4796145.1"/>
    <property type="molecule type" value="Genomic_DNA"/>
</dbReference>
<feature type="domain" description="J" evidence="4">
    <location>
        <begin position="342"/>
        <end position="403"/>
    </location>
</feature>
<accession>A0A9P1GDC9</accession>
<feature type="compositionally biased region" description="Acidic residues" evidence="2">
    <location>
        <begin position="264"/>
        <end position="273"/>
    </location>
</feature>
<dbReference type="InterPro" id="IPR001623">
    <property type="entry name" value="DnaJ_domain"/>
</dbReference>
<dbReference type="PROSITE" id="PS50076">
    <property type="entry name" value="DNAJ_2"/>
    <property type="match status" value="1"/>
</dbReference>
<feature type="compositionally biased region" description="Polar residues" evidence="2">
    <location>
        <begin position="456"/>
        <end position="471"/>
    </location>
</feature>
<name>A0A9P1GDC9_9DINO</name>
<dbReference type="EMBL" id="CAMXCT010004401">
    <property type="protein sequence ID" value="CAI4008833.1"/>
    <property type="molecule type" value="Genomic_DNA"/>
</dbReference>
<keyword evidence="8" id="KW-1185">Reference proteome</keyword>
<dbReference type="CDD" id="cd06257">
    <property type="entry name" value="DnaJ"/>
    <property type="match status" value="1"/>
</dbReference>
<feature type="signal peptide" evidence="3">
    <location>
        <begin position="1"/>
        <end position="22"/>
    </location>
</feature>
<dbReference type="AlphaFoldDB" id="A0A9P1GDC9"/>
<feature type="chain" id="PRO_5043272656" evidence="3">
    <location>
        <begin position="23"/>
        <end position="968"/>
    </location>
</feature>
<evidence type="ECO:0000313" key="6">
    <source>
        <dbReference type="EMBL" id="CAL1162208.1"/>
    </source>
</evidence>
<feature type="coiled-coil region" evidence="1">
    <location>
        <begin position="918"/>
        <end position="953"/>
    </location>
</feature>
<evidence type="ECO:0000256" key="3">
    <source>
        <dbReference type="SAM" id="SignalP"/>
    </source>
</evidence>
<reference evidence="6" key="2">
    <citation type="submission" date="2024-04" db="EMBL/GenBank/DDBJ databases">
        <authorList>
            <person name="Chen Y."/>
            <person name="Shah S."/>
            <person name="Dougan E. K."/>
            <person name="Thang M."/>
            <person name="Chan C."/>
        </authorList>
    </citation>
    <scope>NUCLEOTIDE SEQUENCE [LARGE SCALE GENOMIC DNA]</scope>
</reference>
<feature type="region of interest" description="Disordered" evidence="2">
    <location>
        <begin position="224"/>
        <end position="285"/>
    </location>
</feature>
<dbReference type="EMBL" id="CAMXCT020004401">
    <property type="protein sequence ID" value="CAL1162208.1"/>
    <property type="molecule type" value="Genomic_DNA"/>
</dbReference>
<gene>
    <name evidence="5" type="ORF">C1SCF055_LOCUS34235</name>
</gene>
<dbReference type="SMART" id="SM00271">
    <property type="entry name" value="DnaJ"/>
    <property type="match status" value="1"/>
</dbReference>
<sequence length="968" mass="109416">MLLLFLRLWRLMAGWRMATALAKKSLRKESCFNLTVMKRKTKNRKPTGFVAQPMKVGFEDYDDDVEEVEVDKTPKRKVHGRTPTAFVPKKAASPDVDFDDDAEDILVEEEMTGPKRAVHGRKATAFIPKKAAAPNVEFEADAQDVEEVEVDNTPQRKVKGRQATAFVPKAPSHGASVDFRDDAEELEADDDGGGPKRAVHGRKVTAFVKAKAVGVEFEDEEEDVEEVEVDQTPKRSVHGRQATAFVPKSKVRASPQVGFNDGAETLETEEDPEASGPKRSAHGRKATAFVPKARAAPGVSFNDDADQVEVEHEGEVPTRSAHGRKPTTFAPKGVGALALPESLYDALLVDQNATLDEIKLAFKKRALQVHPDKGGSKEAFHLVYQALETLADPEARKKYDHSLYIRESGNMPRQRPGDVLGKKTATWKPCHPTAKEAQSKRRAPNPKGKSRRPRGNTGSEPSPQAPQSKQTKLLIKIRDLLKQLPRDVRNDAISNDFSQKQRLILEKWMVDSSSQAHSATEAAPLTLAGQESSASSVQETTEDRIYRRDVANGGGCNVVAVLVYGKVGRVCAATEMPAAKRPAMAKLRDKKNDAKKRVRSGCGSLHKCYAAKCPSYAARICFDNVELFTRYSDLQTALEHLVILTSVKQKVQDGTGLPANFEERLQTALMSSAQEHGKQIEDLKVRFAVHQRAGIFIGHHSMLKSPCVRNVEALRKLRDLLDPFRAYAKKHLQGAKIFWQYSPAHVEHAWERFQQAVADAWKVAGADSTLVMKTVRAGHAATANSRTKALQSWERQHMAKEDKNKHRPRSLRDRNTKYLECRERLRMARQDKNEHRPRGLREKSSASCLELWEREQMAMQDRSRHCPRRLRSSFQKSFADNILSRKLLALKTLLARWERVLKRQACFEDKEYRKALRLRQLQQRKDKEKQRRLEALNQKRIREEERLRREVVRKRMKSSDFMDDIPWV</sequence>
<evidence type="ECO:0000313" key="8">
    <source>
        <dbReference type="Proteomes" id="UP001152797"/>
    </source>
</evidence>
<feature type="compositionally biased region" description="Polar residues" evidence="2">
    <location>
        <begin position="529"/>
        <end position="539"/>
    </location>
</feature>
<evidence type="ECO:0000256" key="1">
    <source>
        <dbReference type="SAM" id="Coils"/>
    </source>
</evidence>
<reference evidence="5" key="1">
    <citation type="submission" date="2022-10" db="EMBL/GenBank/DDBJ databases">
        <authorList>
            <person name="Chen Y."/>
            <person name="Dougan E. K."/>
            <person name="Chan C."/>
            <person name="Rhodes N."/>
            <person name="Thang M."/>
        </authorList>
    </citation>
    <scope>NUCLEOTIDE SEQUENCE</scope>
</reference>
<dbReference type="SUPFAM" id="SSF46565">
    <property type="entry name" value="Chaperone J-domain"/>
    <property type="match status" value="1"/>
</dbReference>
<dbReference type="Pfam" id="PF00226">
    <property type="entry name" value="DnaJ"/>
    <property type="match status" value="1"/>
</dbReference>
<keyword evidence="1" id="KW-0175">Coiled coil</keyword>
<dbReference type="PANTHER" id="PTHR24074">
    <property type="entry name" value="CO-CHAPERONE PROTEIN DJLA"/>
    <property type="match status" value="1"/>
</dbReference>
<dbReference type="OrthoDB" id="444727at2759"/>
<evidence type="ECO:0000259" key="4">
    <source>
        <dbReference type="PROSITE" id="PS50076"/>
    </source>
</evidence>
<feature type="region of interest" description="Disordered" evidence="2">
    <location>
        <begin position="406"/>
        <end position="471"/>
    </location>
</feature>
<feature type="region of interest" description="Disordered" evidence="2">
    <location>
        <begin position="522"/>
        <end position="541"/>
    </location>
</feature>
<keyword evidence="3" id="KW-0732">Signal</keyword>
<dbReference type="InterPro" id="IPR050817">
    <property type="entry name" value="DjlA_DnaK_co-chaperone"/>
</dbReference>
<dbReference type="Gene3D" id="1.10.287.110">
    <property type="entry name" value="DnaJ domain"/>
    <property type="match status" value="1"/>
</dbReference>
<evidence type="ECO:0000313" key="5">
    <source>
        <dbReference type="EMBL" id="CAI4008833.1"/>
    </source>
</evidence>